<organism evidence="3 4">
    <name type="scientific">Oryza rufipogon</name>
    <name type="common">Brownbeard rice</name>
    <name type="synonym">Asian wild rice</name>
    <dbReference type="NCBI Taxonomy" id="4529"/>
    <lineage>
        <taxon>Eukaryota</taxon>
        <taxon>Viridiplantae</taxon>
        <taxon>Streptophyta</taxon>
        <taxon>Embryophyta</taxon>
        <taxon>Tracheophyta</taxon>
        <taxon>Spermatophyta</taxon>
        <taxon>Magnoliopsida</taxon>
        <taxon>Liliopsida</taxon>
        <taxon>Poales</taxon>
        <taxon>Poaceae</taxon>
        <taxon>BOP clade</taxon>
        <taxon>Oryzoideae</taxon>
        <taxon>Oryzeae</taxon>
        <taxon>Oryzinae</taxon>
        <taxon>Oryza</taxon>
    </lineage>
</organism>
<dbReference type="PANTHER" id="PTHR31672">
    <property type="entry name" value="BNACNNG10540D PROTEIN"/>
    <property type="match status" value="1"/>
</dbReference>
<dbReference type="InterPro" id="IPR001810">
    <property type="entry name" value="F-box_dom"/>
</dbReference>
<dbReference type="Gramene" id="ORUFI03G19720.1">
    <property type="protein sequence ID" value="ORUFI03G19720.1"/>
    <property type="gene ID" value="ORUFI03G19720"/>
</dbReference>
<dbReference type="InterPro" id="IPR050796">
    <property type="entry name" value="SCF_F-box_component"/>
</dbReference>
<evidence type="ECO:0000313" key="3">
    <source>
        <dbReference type="EnsemblPlants" id="ORUFI03G19720.1"/>
    </source>
</evidence>
<dbReference type="Proteomes" id="UP000008022">
    <property type="component" value="Unassembled WGS sequence"/>
</dbReference>
<reference evidence="3" key="2">
    <citation type="submission" date="2015-06" db="UniProtKB">
        <authorList>
            <consortium name="EnsemblPlants"/>
        </authorList>
    </citation>
    <scope>IDENTIFICATION</scope>
</reference>
<dbReference type="SMART" id="SM00256">
    <property type="entry name" value="FBOX"/>
    <property type="match status" value="1"/>
</dbReference>
<dbReference type="CDD" id="cd22157">
    <property type="entry name" value="F-box_AtFBW1-like"/>
    <property type="match status" value="1"/>
</dbReference>
<dbReference type="EnsemblPlants" id="ORUFI03G19720.1">
    <property type="protein sequence ID" value="ORUFI03G19720.1"/>
    <property type="gene ID" value="ORUFI03G19720"/>
</dbReference>
<evidence type="ECO:0000256" key="1">
    <source>
        <dbReference type="SAM" id="MobiDB-lite"/>
    </source>
</evidence>
<protein>
    <recommendedName>
        <fullName evidence="2">F-box domain-containing protein</fullName>
    </recommendedName>
</protein>
<dbReference type="HOGENOM" id="CLU_038874_2_0_1"/>
<evidence type="ECO:0000259" key="2">
    <source>
        <dbReference type="PROSITE" id="PS50181"/>
    </source>
</evidence>
<dbReference type="Pfam" id="PF12937">
    <property type="entry name" value="F-box-like"/>
    <property type="match status" value="1"/>
</dbReference>
<name>A0A0E0NVN7_ORYRU</name>
<dbReference type="OMA" id="ATGRFHI"/>
<dbReference type="InterPro" id="IPR036047">
    <property type="entry name" value="F-box-like_dom_sf"/>
</dbReference>
<dbReference type="Gene3D" id="1.20.1280.50">
    <property type="match status" value="1"/>
</dbReference>
<evidence type="ECO:0000313" key="4">
    <source>
        <dbReference type="Proteomes" id="UP000008022"/>
    </source>
</evidence>
<feature type="domain" description="F-box" evidence="2">
    <location>
        <begin position="20"/>
        <end position="67"/>
    </location>
</feature>
<feature type="region of interest" description="Disordered" evidence="1">
    <location>
        <begin position="1"/>
        <end position="23"/>
    </location>
</feature>
<proteinExistence type="predicted"/>
<dbReference type="SUPFAM" id="SSF81383">
    <property type="entry name" value="F-box domain"/>
    <property type="match status" value="1"/>
</dbReference>
<dbReference type="eggNOG" id="ENOG502SX3H">
    <property type="taxonomic scope" value="Eukaryota"/>
</dbReference>
<keyword evidence="4" id="KW-1185">Reference proteome</keyword>
<accession>A0A0E0NVN7</accession>
<dbReference type="AlphaFoldDB" id="A0A0E0NVN7"/>
<sequence length="551" mass="61727">MASIRGENDPGSHGGEHAMQPLPDELPDDIVEKIISRLPPRSIVTGCRAACKAWRRLTSRPEFYRAYVPRPRPVAAKVTVKINTTRAADTIVRFELFRSHWNVDGAAVPPYRRVLSLGAAATTDKYSISSLVLGSWDGVLCMAMTTGGQGADVYVLWNPLTNACATFVGAYAHPATGRFHILHASGKTVGHYYYRKQLAPAVFRVQTIGDAAWRVGPAPPPKITMATTGHAAARSAALHGKLHWLVQSGGRWPAVRKLKLLAFDMSREKLRLKETPERMAAMDLETARISVLPAAAGKLCVFAVEDRGTTVSMWVLDDYHGDHRRSWQLKRRIDLLRDERGWRWRRNLWPALKQVEAVQGAEEEGDKVFVHTRGQVNAYSLRRGRWRGANDVARSVAGKVHVSMVRHEHGVLPLPHEVSFGAASRVLSRSRSLHAWGHQKTSFLFSPRLARYLPPFGLLLFDPTIFNFPNMTTIFNLPKTPEDNPVPEDNLVPARLPKQISPSNPAESFLGNQNCSRFLIHSIYSFRFPQNQSVKFGIKMTGEDRRQNRQL</sequence>
<reference evidence="4" key="1">
    <citation type="submission" date="2013-06" db="EMBL/GenBank/DDBJ databases">
        <authorList>
            <person name="Zhao Q."/>
        </authorList>
    </citation>
    <scope>NUCLEOTIDE SEQUENCE</scope>
    <source>
        <strain evidence="4">cv. W1943</strain>
    </source>
</reference>
<feature type="compositionally biased region" description="Basic and acidic residues" evidence="1">
    <location>
        <begin position="1"/>
        <end position="16"/>
    </location>
</feature>
<dbReference type="PROSITE" id="PS50181">
    <property type="entry name" value="FBOX"/>
    <property type="match status" value="1"/>
</dbReference>